<evidence type="ECO:0000313" key="3">
    <source>
        <dbReference type="Proteomes" id="UP000654947"/>
    </source>
</evidence>
<dbReference type="InterPro" id="IPR036388">
    <property type="entry name" value="WH-like_DNA-bd_sf"/>
</dbReference>
<proteinExistence type="predicted"/>
<feature type="domain" description="HTH marR-type" evidence="1">
    <location>
        <begin position="1"/>
        <end position="135"/>
    </location>
</feature>
<dbReference type="InterPro" id="IPR036390">
    <property type="entry name" value="WH_DNA-bd_sf"/>
</dbReference>
<name>A0A918XCB3_9ACTN</name>
<dbReference type="SMART" id="SM00347">
    <property type="entry name" value="HTH_MARR"/>
    <property type="match status" value="1"/>
</dbReference>
<dbReference type="Pfam" id="PF12802">
    <property type="entry name" value="MarR_2"/>
    <property type="match status" value="1"/>
</dbReference>
<dbReference type="AlphaFoldDB" id="A0A918XCB3"/>
<dbReference type="InterPro" id="IPR000835">
    <property type="entry name" value="HTH_MarR-typ"/>
</dbReference>
<dbReference type="GO" id="GO:0003700">
    <property type="term" value="F:DNA-binding transcription factor activity"/>
    <property type="evidence" value="ECO:0007669"/>
    <property type="project" value="InterPro"/>
</dbReference>
<keyword evidence="3" id="KW-1185">Reference proteome</keyword>
<dbReference type="InterPro" id="IPR039422">
    <property type="entry name" value="MarR/SlyA-like"/>
</dbReference>
<dbReference type="Gene3D" id="1.10.10.10">
    <property type="entry name" value="Winged helix-like DNA-binding domain superfamily/Winged helix DNA-binding domain"/>
    <property type="match status" value="1"/>
</dbReference>
<dbReference type="EMBL" id="BMXL01000008">
    <property type="protein sequence ID" value="GHD24507.1"/>
    <property type="molecule type" value="Genomic_DNA"/>
</dbReference>
<evidence type="ECO:0000259" key="1">
    <source>
        <dbReference type="PROSITE" id="PS50995"/>
    </source>
</evidence>
<dbReference type="PANTHER" id="PTHR33164:SF99">
    <property type="entry name" value="MARR FAMILY REGULATORY PROTEIN"/>
    <property type="match status" value="1"/>
</dbReference>
<comment type="caution">
    <text evidence="2">The sequence shown here is derived from an EMBL/GenBank/DDBJ whole genome shotgun (WGS) entry which is preliminary data.</text>
</comment>
<organism evidence="2 3">
    <name type="scientific">Nocardiopsis kunsanensis</name>
    <dbReference type="NCBI Taxonomy" id="141693"/>
    <lineage>
        <taxon>Bacteria</taxon>
        <taxon>Bacillati</taxon>
        <taxon>Actinomycetota</taxon>
        <taxon>Actinomycetes</taxon>
        <taxon>Streptosporangiales</taxon>
        <taxon>Nocardiopsidaceae</taxon>
        <taxon>Nocardiopsis</taxon>
    </lineage>
</organism>
<dbReference type="Proteomes" id="UP000654947">
    <property type="component" value="Unassembled WGS sequence"/>
</dbReference>
<dbReference type="GO" id="GO:0006950">
    <property type="term" value="P:response to stress"/>
    <property type="evidence" value="ECO:0007669"/>
    <property type="project" value="TreeGrafter"/>
</dbReference>
<dbReference type="SUPFAM" id="SSF46785">
    <property type="entry name" value="Winged helix' DNA-binding domain"/>
    <property type="match status" value="1"/>
</dbReference>
<accession>A0A918XCB3</accession>
<dbReference type="PROSITE" id="PS50995">
    <property type="entry name" value="HTH_MARR_2"/>
    <property type="match status" value="1"/>
</dbReference>
<evidence type="ECO:0000313" key="2">
    <source>
        <dbReference type="EMBL" id="GHD24507.1"/>
    </source>
</evidence>
<dbReference type="PANTHER" id="PTHR33164">
    <property type="entry name" value="TRANSCRIPTIONAL REGULATOR, MARR FAMILY"/>
    <property type="match status" value="1"/>
</dbReference>
<reference evidence="2 3" key="1">
    <citation type="journal article" date="2014" name="Int. J. Syst. Evol. Microbiol.">
        <title>Complete genome sequence of Corynebacterium casei LMG S-19264T (=DSM 44701T), isolated from a smear-ripened cheese.</title>
        <authorList>
            <consortium name="US DOE Joint Genome Institute (JGI-PGF)"/>
            <person name="Walter F."/>
            <person name="Albersmeier A."/>
            <person name="Kalinowski J."/>
            <person name="Ruckert C."/>
        </authorList>
    </citation>
    <scope>NUCLEOTIDE SEQUENCE [LARGE SCALE GENOMIC DNA]</scope>
    <source>
        <strain evidence="2 3">KCTC 19473</strain>
    </source>
</reference>
<protein>
    <recommendedName>
        <fullName evidence="1">HTH marR-type domain-containing protein</fullName>
    </recommendedName>
</protein>
<gene>
    <name evidence="2" type="ORF">GCM10007147_20620</name>
</gene>
<sequence length="140" mass="14970">MTSGLDALFLRRVATRLDRGAAAAVRGRGLTVDQWRMLDLLAGSGPLPMAALCEELSLAGATATRVADRLVAGALAYRSIDDTDRRRVVLGASERGLEVREQLSGEVEQAQTQQIDTLDETDHGRLVRMLGPVAGRADTA</sequence>